<feature type="domain" description="Integral membrane bound transporter" evidence="6">
    <location>
        <begin position="38"/>
        <end position="160"/>
    </location>
</feature>
<evidence type="ECO:0000313" key="8">
    <source>
        <dbReference type="EMBL" id="QWZ08340.1"/>
    </source>
</evidence>
<evidence type="ECO:0000256" key="2">
    <source>
        <dbReference type="ARBA" id="ARBA00022692"/>
    </source>
</evidence>
<sequence>MVSTGADARAQIRENLRDPVRWTEVLQLVKTVAAAVLAWVLASQVFALPQAFLAPWAALLVVHATVYRTFSRGLRQVAGAVLGVLLAWVVGNYLGLTTFAVSTLLVVGLLAGSVRWFRDESTAVAATGLIVLTTGFSTHDQVLLDRLFDTAIGIVVGLAVNMVVWPPLRDYSSAKAIDAVDDTVGELLSDIARELREKRCTEDDVRGWVARTRTLDQDIERAWALLRQAKESGRLNPRRAAQSVKKTDVFEELLELNEQAVAELRSMARTLGHGIDSLVEWEPAFRDRWLALLAEAGEAIGVPDSARVAQVRADLNRLAHELSTEELSGLHWPEYGALIMNLRNIVASMVRVAEQNPVVLPRYARRDRLLRSSIPRRHPVRG</sequence>
<evidence type="ECO:0000256" key="5">
    <source>
        <dbReference type="SAM" id="Phobius"/>
    </source>
</evidence>
<dbReference type="KEGG" id="nps:KRR39_23910"/>
<feature type="transmembrane region" description="Helical" evidence="5">
    <location>
        <begin position="77"/>
        <end position="94"/>
    </location>
</feature>
<dbReference type="AlphaFoldDB" id="A0A975Y0G9"/>
<keyword evidence="2 5" id="KW-0812">Transmembrane</keyword>
<name>A0A975Y0G9_9ACTN</name>
<evidence type="ECO:0000313" key="9">
    <source>
        <dbReference type="Proteomes" id="UP000683575"/>
    </source>
</evidence>
<dbReference type="Proteomes" id="UP000683575">
    <property type="component" value="Chromosome"/>
</dbReference>
<protein>
    <submittedName>
        <fullName evidence="7">FUSC family protein</fullName>
    </submittedName>
</protein>
<gene>
    <name evidence="8" type="ORF">KRR39_00100</name>
    <name evidence="7" type="ORF">KRR39_23910</name>
</gene>
<accession>A0A975Y0G9</accession>
<organism evidence="7 9">
    <name type="scientific">Nocardioides panacis</name>
    <dbReference type="NCBI Taxonomy" id="2849501"/>
    <lineage>
        <taxon>Bacteria</taxon>
        <taxon>Bacillati</taxon>
        <taxon>Actinomycetota</taxon>
        <taxon>Actinomycetes</taxon>
        <taxon>Propionibacteriales</taxon>
        <taxon>Nocardioidaceae</taxon>
        <taxon>Nocardioides</taxon>
    </lineage>
</organism>
<comment type="subcellular location">
    <subcellularLocation>
        <location evidence="1">Membrane</location>
        <topology evidence="1">Multi-pass membrane protein</topology>
    </subcellularLocation>
</comment>
<evidence type="ECO:0000256" key="1">
    <source>
        <dbReference type="ARBA" id="ARBA00004141"/>
    </source>
</evidence>
<dbReference type="InterPro" id="IPR049453">
    <property type="entry name" value="Memb_transporter_dom"/>
</dbReference>
<feature type="transmembrane region" description="Helical" evidence="5">
    <location>
        <begin position="25"/>
        <end position="47"/>
    </location>
</feature>
<keyword evidence="9" id="KW-1185">Reference proteome</keyword>
<keyword evidence="3 5" id="KW-1133">Transmembrane helix</keyword>
<dbReference type="KEGG" id="nps:KRR39_00100"/>
<dbReference type="RefSeq" id="WP_216939823.1">
    <property type="nucleotide sequence ID" value="NZ_CP077062.1"/>
</dbReference>
<evidence type="ECO:0000259" key="6">
    <source>
        <dbReference type="Pfam" id="PF13515"/>
    </source>
</evidence>
<reference evidence="7" key="1">
    <citation type="submission" date="2021-06" db="EMBL/GenBank/DDBJ databases">
        <title>Complete genome sequence of Nocardioides sp. G188.</title>
        <authorList>
            <person name="Im W.-T."/>
        </authorList>
    </citation>
    <scope>NUCLEOTIDE SEQUENCE</scope>
    <source>
        <strain evidence="7">G188</strain>
    </source>
</reference>
<dbReference type="EMBL" id="CP077062">
    <property type="protein sequence ID" value="QWZ08314.1"/>
    <property type="molecule type" value="Genomic_DNA"/>
</dbReference>
<evidence type="ECO:0000313" key="7">
    <source>
        <dbReference type="EMBL" id="QWZ08314.1"/>
    </source>
</evidence>
<dbReference type="EMBL" id="CP077062">
    <property type="protein sequence ID" value="QWZ08340.1"/>
    <property type="molecule type" value="Genomic_DNA"/>
</dbReference>
<evidence type="ECO:0000256" key="4">
    <source>
        <dbReference type="ARBA" id="ARBA00023136"/>
    </source>
</evidence>
<feature type="transmembrane region" description="Helical" evidence="5">
    <location>
        <begin position="53"/>
        <end position="70"/>
    </location>
</feature>
<proteinExistence type="predicted"/>
<dbReference type="Pfam" id="PF13515">
    <property type="entry name" value="FUSC_2"/>
    <property type="match status" value="1"/>
</dbReference>
<keyword evidence="4 5" id="KW-0472">Membrane</keyword>
<dbReference type="GO" id="GO:0016020">
    <property type="term" value="C:membrane"/>
    <property type="evidence" value="ECO:0007669"/>
    <property type="project" value="UniProtKB-SubCell"/>
</dbReference>
<evidence type="ECO:0000256" key="3">
    <source>
        <dbReference type="ARBA" id="ARBA00022989"/>
    </source>
</evidence>